<evidence type="ECO:0000313" key="5">
    <source>
        <dbReference type="Proteomes" id="UP000188320"/>
    </source>
</evidence>
<evidence type="ECO:0000256" key="2">
    <source>
        <dbReference type="ARBA" id="ARBA00022737"/>
    </source>
</evidence>
<dbReference type="InterPro" id="IPR016024">
    <property type="entry name" value="ARM-type_fold"/>
</dbReference>
<feature type="domain" description="Nucleotide exchange factor Fes1" evidence="3">
    <location>
        <begin position="1"/>
        <end position="86"/>
    </location>
</feature>
<dbReference type="InterPro" id="IPR011989">
    <property type="entry name" value="ARM-like"/>
</dbReference>
<comment type="caution">
    <text evidence="4">The sequence shown here is derived from an EMBL/GenBank/DDBJ whole genome shotgun (WGS) entry which is preliminary data.</text>
</comment>
<dbReference type="EMBL" id="LSSK01000169">
    <property type="protein sequence ID" value="OMH84633.1"/>
    <property type="molecule type" value="Genomic_DNA"/>
</dbReference>
<dbReference type="GO" id="GO:0005783">
    <property type="term" value="C:endoplasmic reticulum"/>
    <property type="evidence" value="ECO:0007669"/>
    <property type="project" value="TreeGrafter"/>
</dbReference>
<comment type="similarity">
    <text evidence="1">Belongs to the FES1 family.</text>
</comment>
<keyword evidence="2" id="KW-0677">Repeat</keyword>
<dbReference type="GO" id="GO:0000774">
    <property type="term" value="F:adenyl-nucleotide exchange factor activity"/>
    <property type="evidence" value="ECO:0007669"/>
    <property type="project" value="TreeGrafter"/>
</dbReference>
<keyword evidence="5" id="KW-1185">Reference proteome</keyword>
<dbReference type="Pfam" id="PF08609">
    <property type="entry name" value="Fes1"/>
    <property type="match status" value="1"/>
</dbReference>
<accession>A0A1R1PUP3</accession>
<dbReference type="InterPro" id="IPR050693">
    <property type="entry name" value="Hsp70_NEF-Inhibitors"/>
</dbReference>
<gene>
    <name evidence="4" type="ORF">AX774_g1845</name>
</gene>
<dbReference type="PANTHER" id="PTHR19316">
    <property type="entry name" value="PROTEIN FOLDING REGULATOR"/>
    <property type="match status" value="1"/>
</dbReference>
<sequence length="329" mass="36880">MEKLLNWAILNTATKGEDAPEQPDSADKNLVPKKFDPEILNMILGKPLSTQMLESMEYIENEEISVENREIEFENLEMFVEQIDAAAGPLGLWPRLLKFLDNENEGLRFGTLWVMATALQHNPAAQKRFGEDNGLEKLLDHLSKEQSERVKTKTIYAISSYVRNNNAGFVQFVNHKGVNTLVELIGSTASKSSSTEISKKVLFLLFALINESQDAIIPKEARPPTEFPLALCELGLYSKIKTLLLSVVSITSLPESNTDQIGYDSGLLDNCLNLILLLAKIPECNEYIKNVNKNDREGINFISELKKKSEELVGIDLSESDWEVLSSVF</sequence>
<dbReference type="InterPro" id="IPR013918">
    <property type="entry name" value="Nucleotide_exch_fac_Fes1"/>
</dbReference>
<proteinExistence type="inferred from homology"/>
<evidence type="ECO:0000313" key="4">
    <source>
        <dbReference type="EMBL" id="OMH84633.1"/>
    </source>
</evidence>
<dbReference type="OrthoDB" id="10250458at2759"/>
<dbReference type="PANTHER" id="PTHR19316:SF18">
    <property type="entry name" value="HSP70-BINDING PROTEIN 1"/>
    <property type="match status" value="1"/>
</dbReference>
<protein>
    <submittedName>
        <fullName evidence="4">Hsp70 nucleotide exchange factor fes1</fullName>
    </submittedName>
</protein>
<name>A0A1R1PUP3_ZANCU</name>
<dbReference type="AlphaFoldDB" id="A0A1R1PUP3"/>
<dbReference type="Proteomes" id="UP000188320">
    <property type="component" value="Unassembled WGS sequence"/>
</dbReference>
<evidence type="ECO:0000259" key="3">
    <source>
        <dbReference type="Pfam" id="PF08609"/>
    </source>
</evidence>
<organism evidence="4 5">
    <name type="scientific">Zancudomyces culisetae</name>
    <name type="common">Gut fungus</name>
    <name type="synonym">Smittium culisetae</name>
    <dbReference type="NCBI Taxonomy" id="1213189"/>
    <lineage>
        <taxon>Eukaryota</taxon>
        <taxon>Fungi</taxon>
        <taxon>Fungi incertae sedis</taxon>
        <taxon>Zoopagomycota</taxon>
        <taxon>Kickxellomycotina</taxon>
        <taxon>Harpellomycetes</taxon>
        <taxon>Harpellales</taxon>
        <taxon>Legeriomycetaceae</taxon>
        <taxon>Zancudomyces</taxon>
    </lineage>
</organism>
<dbReference type="Gene3D" id="1.25.10.10">
    <property type="entry name" value="Leucine-rich Repeat Variant"/>
    <property type="match status" value="1"/>
</dbReference>
<dbReference type="SUPFAM" id="SSF48371">
    <property type="entry name" value="ARM repeat"/>
    <property type="match status" value="1"/>
</dbReference>
<reference evidence="5" key="1">
    <citation type="submission" date="2017-01" db="EMBL/GenBank/DDBJ databases">
        <authorList>
            <person name="Wang Y."/>
            <person name="White M."/>
            <person name="Kvist S."/>
            <person name="Moncalvo J.-M."/>
        </authorList>
    </citation>
    <scope>NUCLEOTIDE SEQUENCE [LARGE SCALE GENOMIC DNA]</scope>
    <source>
        <strain evidence="5">COL-18-3</strain>
    </source>
</reference>
<evidence type="ECO:0000256" key="1">
    <source>
        <dbReference type="ARBA" id="ARBA00011045"/>
    </source>
</evidence>